<gene>
    <name evidence="3" type="ORF">BZG36_04611</name>
</gene>
<feature type="region of interest" description="Disordered" evidence="1">
    <location>
        <begin position="184"/>
        <end position="207"/>
    </location>
</feature>
<dbReference type="EMBL" id="MVBO01000106">
    <property type="protein sequence ID" value="OZJ03070.1"/>
    <property type="molecule type" value="Genomic_DNA"/>
</dbReference>
<accession>A0A261XXI1</accession>
<feature type="compositionally biased region" description="Basic and acidic residues" evidence="1">
    <location>
        <begin position="20"/>
        <end position="29"/>
    </location>
</feature>
<dbReference type="InterPro" id="IPR009044">
    <property type="entry name" value="ssDNA-bd_transcriptional_reg"/>
</dbReference>
<dbReference type="GO" id="GO:0006355">
    <property type="term" value="P:regulation of DNA-templated transcription"/>
    <property type="evidence" value="ECO:0007669"/>
    <property type="project" value="InterPro"/>
</dbReference>
<comment type="caution">
    <text evidence="3">The sequence shown here is derived from an EMBL/GenBank/DDBJ whole genome shotgun (WGS) entry which is preliminary data.</text>
</comment>
<reference evidence="3 4" key="1">
    <citation type="journal article" date="2017" name="Mycologia">
        <title>Bifiguratus adelaidae, gen. et sp. nov., a new member of Mucoromycotina in endophytic and soil-dwelling habitats.</title>
        <authorList>
            <person name="Torres-Cruz T.J."/>
            <person name="Billingsley Tobias T.L."/>
            <person name="Almatruk M."/>
            <person name="Hesse C."/>
            <person name="Kuske C.R."/>
            <person name="Desiro A."/>
            <person name="Benucci G.M."/>
            <person name="Bonito G."/>
            <person name="Stajich J.E."/>
            <person name="Dunlap C."/>
            <person name="Arnold A.E."/>
            <person name="Porras-Alfaro A."/>
        </authorList>
    </citation>
    <scope>NUCLEOTIDE SEQUENCE [LARGE SCALE GENOMIC DNA]</scope>
    <source>
        <strain evidence="3 4">AZ0501</strain>
    </source>
</reference>
<evidence type="ECO:0000313" key="4">
    <source>
        <dbReference type="Proteomes" id="UP000242875"/>
    </source>
</evidence>
<evidence type="ECO:0000256" key="1">
    <source>
        <dbReference type="SAM" id="MobiDB-lite"/>
    </source>
</evidence>
<dbReference type="Gene3D" id="2.30.31.10">
    <property type="entry name" value="Transcriptional Coactivator Pc4, Chain A"/>
    <property type="match status" value="1"/>
</dbReference>
<feature type="region of interest" description="Disordered" evidence="1">
    <location>
        <begin position="1"/>
        <end position="38"/>
    </location>
</feature>
<sequence>MGVKRAKTSKFVVDDSDNGSDDKEYKDEGEVQDAQESEISAKRRVTVRAFKGRPMVDIREFWGEDVDKPGKKVYAAKRFLDQREQKLLGQPGETYMPLTQRYPGVIRASKWGAAGAGVVGIAYWAYDKRQHRPTPAISRIPPSIAEGAPVDGTTTGTDFYSDQYADRERRYRKELAKLELEQREREALRRQRLEDEDRLMQSRLNEK</sequence>
<feature type="domain" description="Transcriptional coactivator p15 (PC4) C-terminal" evidence="2">
    <location>
        <begin position="38"/>
        <end position="72"/>
    </location>
</feature>
<dbReference type="InterPro" id="IPR003173">
    <property type="entry name" value="PC4_C"/>
</dbReference>
<evidence type="ECO:0000313" key="3">
    <source>
        <dbReference type="EMBL" id="OZJ03070.1"/>
    </source>
</evidence>
<organism evidence="3 4">
    <name type="scientific">Bifiguratus adelaidae</name>
    <dbReference type="NCBI Taxonomy" id="1938954"/>
    <lineage>
        <taxon>Eukaryota</taxon>
        <taxon>Fungi</taxon>
        <taxon>Fungi incertae sedis</taxon>
        <taxon>Mucoromycota</taxon>
        <taxon>Mucoromycotina</taxon>
        <taxon>Endogonomycetes</taxon>
        <taxon>Endogonales</taxon>
        <taxon>Endogonales incertae sedis</taxon>
        <taxon>Bifiguratus</taxon>
    </lineage>
</organism>
<dbReference type="SUPFAM" id="SSF54447">
    <property type="entry name" value="ssDNA-binding transcriptional regulator domain"/>
    <property type="match status" value="1"/>
</dbReference>
<dbReference type="AlphaFoldDB" id="A0A261XXI1"/>
<dbReference type="OrthoDB" id="2505440at2759"/>
<proteinExistence type="predicted"/>
<name>A0A261XXI1_9FUNG</name>
<protein>
    <recommendedName>
        <fullName evidence="2">Transcriptional coactivator p15 (PC4) C-terminal domain-containing protein</fullName>
    </recommendedName>
</protein>
<evidence type="ECO:0000259" key="2">
    <source>
        <dbReference type="Pfam" id="PF02229"/>
    </source>
</evidence>
<dbReference type="Proteomes" id="UP000242875">
    <property type="component" value="Unassembled WGS sequence"/>
</dbReference>
<feature type="region of interest" description="Disordered" evidence="1">
    <location>
        <begin position="135"/>
        <end position="162"/>
    </location>
</feature>
<dbReference type="Pfam" id="PF02229">
    <property type="entry name" value="PC4"/>
    <property type="match status" value="1"/>
</dbReference>
<keyword evidence="4" id="KW-1185">Reference proteome</keyword>
<dbReference type="GO" id="GO:0003677">
    <property type="term" value="F:DNA binding"/>
    <property type="evidence" value="ECO:0007669"/>
    <property type="project" value="InterPro"/>
</dbReference>